<accession>A0ABV5VYJ8</accession>
<dbReference type="PANTHER" id="PTHR43280:SF2">
    <property type="entry name" value="HTH-TYPE TRANSCRIPTIONAL REGULATOR EXSA"/>
    <property type="match status" value="1"/>
</dbReference>
<keyword evidence="4" id="KW-1133">Transmembrane helix</keyword>
<dbReference type="RefSeq" id="WP_344901582.1">
    <property type="nucleotide sequence ID" value="NZ_BAAAYO010000001.1"/>
</dbReference>
<keyword evidence="1" id="KW-0805">Transcription regulation</keyword>
<dbReference type="Proteomes" id="UP001589619">
    <property type="component" value="Unassembled WGS sequence"/>
</dbReference>
<gene>
    <name evidence="6" type="ORF">ACFFNY_17560</name>
</gene>
<protein>
    <submittedName>
        <fullName evidence="6">Helix-turn-helix domain-containing protein</fullName>
    </submittedName>
</protein>
<dbReference type="InterPro" id="IPR041522">
    <property type="entry name" value="CdaR_GGDEF"/>
</dbReference>
<dbReference type="PROSITE" id="PS01124">
    <property type="entry name" value="HTH_ARAC_FAMILY_2"/>
    <property type="match status" value="1"/>
</dbReference>
<evidence type="ECO:0000256" key="3">
    <source>
        <dbReference type="ARBA" id="ARBA00023163"/>
    </source>
</evidence>
<dbReference type="InterPro" id="IPR018060">
    <property type="entry name" value="HTH_AraC"/>
</dbReference>
<keyword evidence="7" id="KW-1185">Reference proteome</keyword>
<evidence type="ECO:0000313" key="6">
    <source>
        <dbReference type="EMBL" id="MFB9753375.1"/>
    </source>
</evidence>
<keyword evidence="4" id="KW-0812">Transmembrane</keyword>
<dbReference type="PROSITE" id="PS00041">
    <property type="entry name" value="HTH_ARAC_FAMILY_1"/>
    <property type="match status" value="1"/>
</dbReference>
<feature type="transmembrane region" description="Helical" evidence="4">
    <location>
        <begin position="12"/>
        <end position="32"/>
    </location>
</feature>
<comment type="caution">
    <text evidence="6">The sequence shown here is derived from an EMBL/GenBank/DDBJ whole genome shotgun (WGS) entry which is preliminary data.</text>
</comment>
<evidence type="ECO:0000256" key="4">
    <source>
        <dbReference type="SAM" id="Phobius"/>
    </source>
</evidence>
<evidence type="ECO:0000256" key="1">
    <source>
        <dbReference type="ARBA" id="ARBA00023015"/>
    </source>
</evidence>
<reference evidence="6 7" key="1">
    <citation type="submission" date="2024-09" db="EMBL/GenBank/DDBJ databases">
        <authorList>
            <person name="Sun Q."/>
            <person name="Mori K."/>
        </authorList>
    </citation>
    <scope>NUCLEOTIDE SEQUENCE [LARGE SCALE GENOMIC DNA]</scope>
    <source>
        <strain evidence="6 7">JCM 12520</strain>
    </source>
</reference>
<organism evidence="6 7">
    <name type="scientific">Paenibacillus hodogayensis</name>
    <dbReference type="NCBI Taxonomy" id="279208"/>
    <lineage>
        <taxon>Bacteria</taxon>
        <taxon>Bacillati</taxon>
        <taxon>Bacillota</taxon>
        <taxon>Bacilli</taxon>
        <taxon>Bacillales</taxon>
        <taxon>Paenibacillaceae</taxon>
        <taxon>Paenibacillus</taxon>
    </lineage>
</organism>
<dbReference type="InterPro" id="IPR018062">
    <property type="entry name" value="HTH_AraC-typ_CS"/>
</dbReference>
<dbReference type="SMART" id="SM00342">
    <property type="entry name" value="HTH_ARAC"/>
    <property type="match status" value="1"/>
</dbReference>
<sequence>MHINRLNRIQLSYLPVFFVIGISLLFIAYLTLTEVTKQSAYKANEILSRNIALSVDDSLKAIDDAINRQLLDHEMVKRFFQPDPLPDRSYWDYRTVAALNEMLAAHELIDSVYLYRTSDNKVLGTSMFAVLDDFGDKEFVGKQLSSLKPFRWTEGRLFRERPDDRATGVISLAKYANLSNRSLVVVNVSIDRLNRLIRDMTQSGLNYIELLDSNGKLIASRDGTDKPALLPAGPEGGKEWSNVRLAYTGWTVRSGVYQGSLVQWITSLFYVWIALGFLVIAAGLVWLIVVTRRNYRPIQSISRRIAEHFRQKPQEDDLKYIETAIEELFDQSSVLLEQNKENLAYRKRYMFKQLLEGAVAGSADGWKEEIERFSGSLERCRLLVAVAEIDGYGDFAGKYTKRDQYLLKLALDKAVQEIAEAENLRIWPEWVDRDRFGLLLLLDEETGADSDAYVMLDKLIDWVRKHLPYTVTIGIGPSGRAAADIPESYEGAREALDFKTSLGANRAIRSADFAAKPPFEMLRQVVRVRAIGQSFRTGDGEWERHWDEMFGELRQQLFSRDDLTGLLHYFLYQLHKEMSELPEEFQAVWNGGAHTGLSDIVGRQESLETIRESGARVLREASDRMRRLRESKPNHQLIRKVKQYISEHYANPDLSHAHLESEFGLSASYLSRLFKEEFGVKFIDYLTQTRMEQATVLLKQHPDKTIQAIAEQVGYMHGITFIRAFKKSTGSTPGIFRKNLN</sequence>
<keyword evidence="4" id="KW-0472">Membrane</keyword>
<keyword evidence="2" id="KW-0238">DNA-binding</keyword>
<evidence type="ECO:0000256" key="2">
    <source>
        <dbReference type="ARBA" id="ARBA00023125"/>
    </source>
</evidence>
<dbReference type="Pfam" id="PF17853">
    <property type="entry name" value="GGDEF_2"/>
    <property type="match status" value="1"/>
</dbReference>
<dbReference type="Gene3D" id="1.10.10.60">
    <property type="entry name" value="Homeodomain-like"/>
    <property type="match status" value="2"/>
</dbReference>
<evidence type="ECO:0000313" key="7">
    <source>
        <dbReference type="Proteomes" id="UP001589619"/>
    </source>
</evidence>
<dbReference type="EMBL" id="JBHMAG010000012">
    <property type="protein sequence ID" value="MFB9753375.1"/>
    <property type="molecule type" value="Genomic_DNA"/>
</dbReference>
<keyword evidence="3" id="KW-0804">Transcription</keyword>
<proteinExistence type="predicted"/>
<dbReference type="Pfam" id="PF12833">
    <property type="entry name" value="HTH_18"/>
    <property type="match status" value="1"/>
</dbReference>
<dbReference type="InterPro" id="IPR009057">
    <property type="entry name" value="Homeodomain-like_sf"/>
</dbReference>
<dbReference type="PANTHER" id="PTHR43280">
    <property type="entry name" value="ARAC-FAMILY TRANSCRIPTIONAL REGULATOR"/>
    <property type="match status" value="1"/>
</dbReference>
<name>A0ABV5VYJ8_9BACL</name>
<evidence type="ECO:0000259" key="5">
    <source>
        <dbReference type="PROSITE" id="PS01124"/>
    </source>
</evidence>
<feature type="domain" description="HTH araC/xylS-type" evidence="5">
    <location>
        <begin position="639"/>
        <end position="739"/>
    </location>
</feature>
<feature type="transmembrane region" description="Helical" evidence="4">
    <location>
        <begin position="269"/>
        <end position="290"/>
    </location>
</feature>
<dbReference type="SUPFAM" id="SSF46689">
    <property type="entry name" value="Homeodomain-like"/>
    <property type="match status" value="2"/>
</dbReference>